<name>A0A171C8T5_9ACTN</name>
<comment type="caution">
    <text evidence="2">The sequence shown here is derived from an EMBL/GenBank/DDBJ whole genome shotgun (WGS) entry which is preliminary data.</text>
</comment>
<dbReference type="RefSeq" id="WP_068896452.1">
    <property type="nucleotide sequence ID" value="NZ_BDCX01000004.1"/>
</dbReference>
<organism evidence="2 3">
    <name type="scientific">Planomonospora sphaerica</name>
    <dbReference type="NCBI Taxonomy" id="161355"/>
    <lineage>
        <taxon>Bacteria</taxon>
        <taxon>Bacillati</taxon>
        <taxon>Actinomycetota</taxon>
        <taxon>Actinomycetes</taxon>
        <taxon>Streptosporangiales</taxon>
        <taxon>Streptosporangiaceae</taxon>
        <taxon>Planomonospora</taxon>
    </lineage>
</organism>
<dbReference type="OrthoDB" id="4774469at2"/>
<dbReference type="Proteomes" id="UP000077701">
    <property type="component" value="Unassembled WGS sequence"/>
</dbReference>
<keyword evidence="1" id="KW-0812">Transmembrane</keyword>
<dbReference type="AlphaFoldDB" id="A0A171C8T5"/>
<keyword evidence="1" id="KW-0472">Membrane</keyword>
<feature type="transmembrane region" description="Helical" evidence="1">
    <location>
        <begin position="6"/>
        <end position="28"/>
    </location>
</feature>
<accession>A0A171C8T5</accession>
<keyword evidence="1" id="KW-1133">Transmembrane helix</keyword>
<dbReference type="EMBL" id="BDCX01000004">
    <property type="protein sequence ID" value="GAT66298.1"/>
    <property type="molecule type" value="Genomic_DNA"/>
</dbReference>
<protein>
    <submittedName>
        <fullName evidence="2">Membrane protein</fullName>
    </submittedName>
</protein>
<evidence type="ECO:0000313" key="2">
    <source>
        <dbReference type="EMBL" id="GAT66298.1"/>
    </source>
</evidence>
<evidence type="ECO:0000313" key="3">
    <source>
        <dbReference type="Proteomes" id="UP000077701"/>
    </source>
</evidence>
<sequence length="108" mass="11383">MFQIYGVLDLIFLILGIGAFILSAWALVHAIKTPARAFAVTGKQTKQLWTIILSLAALFSFASAVGYLPGIGFLTIVSVIAAGIYLADVRPAVREVGKGGSSGPYGPW</sequence>
<reference evidence="2 3" key="1">
    <citation type="journal article" date="2016" name="Genome Announc.">
        <title>Draft Genome Sequence of Planomonospora sphaerica JCM9374, a Rare Actinomycete.</title>
        <authorList>
            <person name="Dohra H."/>
            <person name="Suzuki T."/>
            <person name="Inoue Y."/>
            <person name="Kodani S."/>
        </authorList>
    </citation>
    <scope>NUCLEOTIDE SEQUENCE [LARGE SCALE GENOMIC DNA]</scope>
    <source>
        <strain evidence="2 3">JCM 9374</strain>
    </source>
</reference>
<dbReference type="Pfam" id="PF10724">
    <property type="entry name" value="DUF2516"/>
    <property type="match status" value="1"/>
</dbReference>
<reference evidence="3" key="2">
    <citation type="submission" date="2016-04" db="EMBL/GenBank/DDBJ databases">
        <title>Planomonospora sphaerica JCM9374 whole genome shotgun sequence.</title>
        <authorList>
            <person name="Suzuki T."/>
            <person name="Dohra H."/>
            <person name="Kodani S."/>
        </authorList>
    </citation>
    <scope>NUCLEOTIDE SEQUENCE [LARGE SCALE GENOMIC DNA]</scope>
    <source>
        <strain evidence="3">JCM 9374</strain>
    </source>
</reference>
<feature type="transmembrane region" description="Helical" evidence="1">
    <location>
        <begin position="48"/>
        <end position="65"/>
    </location>
</feature>
<dbReference type="STRING" id="161355.PS9374_01946"/>
<dbReference type="InterPro" id="IPR019662">
    <property type="entry name" value="DUF2516"/>
</dbReference>
<feature type="transmembrane region" description="Helical" evidence="1">
    <location>
        <begin position="71"/>
        <end position="89"/>
    </location>
</feature>
<proteinExistence type="predicted"/>
<keyword evidence="3" id="KW-1185">Reference proteome</keyword>
<evidence type="ECO:0000256" key="1">
    <source>
        <dbReference type="SAM" id="Phobius"/>
    </source>
</evidence>
<gene>
    <name evidence="2" type="ORF">PS9374_01946</name>
</gene>